<proteinExistence type="predicted"/>
<dbReference type="AlphaFoldDB" id="A0A0A8XPH6"/>
<name>A0A0A8XPH6_ARUDO</name>
<dbReference type="EMBL" id="GBRH01283382">
    <property type="protein sequence ID" value="JAD14513.1"/>
    <property type="molecule type" value="Transcribed_RNA"/>
</dbReference>
<sequence length="55" mass="5888">MPPPPTCPSTPHRAACLRPRWAAAAPPSLHAAAALRLVDPLPCRSGGVLRSPRRW</sequence>
<reference evidence="1" key="1">
    <citation type="submission" date="2014-09" db="EMBL/GenBank/DDBJ databases">
        <authorList>
            <person name="Magalhaes I.L.F."/>
            <person name="Oliveira U."/>
            <person name="Santos F.R."/>
            <person name="Vidigal T.H.D.A."/>
            <person name="Brescovit A.D."/>
            <person name="Santos A.J."/>
        </authorList>
    </citation>
    <scope>NUCLEOTIDE SEQUENCE</scope>
    <source>
        <tissue evidence="1">Shoot tissue taken approximately 20 cm above the soil surface</tissue>
    </source>
</reference>
<reference evidence="1" key="2">
    <citation type="journal article" date="2015" name="Data Brief">
        <title>Shoot transcriptome of the giant reed, Arundo donax.</title>
        <authorList>
            <person name="Barrero R.A."/>
            <person name="Guerrero F.D."/>
            <person name="Moolhuijzen P."/>
            <person name="Goolsby J.A."/>
            <person name="Tidwell J."/>
            <person name="Bellgard S.E."/>
            <person name="Bellgard M.I."/>
        </authorList>
    </citation>
    <scope>NUCLEOTIDE SEQUENCE</scope>
    <source>
        <tissue evidence="1">Shoot tissue taken approximately 20 cm above the soil surface</tissue>
    </source>
</reference>
<accession>A0A0A8XPH6</accession>
<evidence type="ECO:0000313" key="1">
    <source>
        <dbReference type="EMBL" id="JAD14513.1"/>
    </source>
</evidence>
<organism evidence="1">
    <name type="scientific">Arundo donax</name>
    <name type="common">Giant reed</name>
    <name type="synonym">Donax arundinaceus</name>
    <dbReference type="NCBI Taxonomy" id="35708"/>
    <lineage>
        <taxon>Eukaryota</taxon>
        <taxon>Viridiplantae</taxon>
        <taxon>Streptophyta</taxon>
        <taxon>Embryophyta</taxon>
        <taxon>Tracheophyta</taxon>
        <taxon>Spermatophyta</taxon>
        <taxon>Magnoliopsida</taxon>
        <taxon>Liliopsida</taxon>
        <taxon>Poales</taxon>
        <taxon>Poaceae</taxon>
        <taxon>PACMAD clade</taxon>
        <taxon>Arundinoideae</taxon>
        <taxon>Arundineae</taxon>
        <taxon>Arundo</taxon>
    </lineage>
</organism>
<protein>
    <submittedName>
        <fullName evidence="1">Uncharacterized protein</fullName>
    </submittedName>
</protein>